<dbReference type="InterPro" id="IPR012406">
    <property type="entry name" value="UreE"/>
</dbReference>
<dbReference type="Pfam" id="PF05194">
    <property type="entry name" value="UreE_C"/>
    <property type="match status" value="1"/>
</dbReference>
<dbReference type="EMBL" id="JBHRTI010000004">
    <property type="protein sequence ID" value="MFC3147816.1"/>
    <property type="molecule type" value="Genomic_DNA"/>
</dbReference>
<dbReference type="HAMAP" id="MF_00822">
    <property type="entry name" value="UreE"/>
    <property type="match status" value="1"/>
</dbReference>
<evidence type="ECO:0000256" key="5">
    <source>
        <dbReference type="HAMAP-Rule" id="MF_00822"/>
    </source>
</evidence>
<evidence type="ECO:0000313" key="7">
    <source>
        <dbReference type="EMBL" id="MFC3147816.1"/>
    </source>
</evidence>
<dbReference type="PIRSF" id="PIRSF036402">
    <property type="entry name" value="Ureas_acces_UreE"/>
    <property type="match status" value="1"/>
</dbReference>
<reference evidence="8" key="1">
    <citation type="journal article" date="2019" name="Int. J. Syst. Evol. Microbiol.">
        <title>The Global Catalogue of Microorganisms (GCM) 10K type strain sequencing project: providing services to taxonomists for standard genome sequencing and annotation.</title>
        <authorList>
            <consortium name="The Broad Institute Genomics Platform"/>
            <consortium name="The Broad Institute Genome Sequencing Center for Infectious Disease"/>
            <person name="Wu L."/>
            <person name="Ma J."/>
        </authorList>
    </citation>
    <scope>NUCLEOTIDE SEQUENCE [LARGE SCALE GENOMIC DNA]</scope>
    <source>
        <strain evidence="8">KCTC 52168</strain>
    </source>
</reference>
<name>A0ABV7H5C4_9BURK</name>
<dbReference type="SUPFAM" id="SSF69287">
    <property type="entry name" value="Urease metallochaperone UreE, N-terminal domain"/>
    <property type="match status" value="1"/>
</dbReference>
<keyword evidence="2 5" id="KW-0963">Cytoplasm</keyword>
<protein>
    <recommendedName>
        <fullName evidence="5">Urease accessory protein UreE</fullName>
    </recommendedName>
</protein>
<dbReference type="SMART" id="SM00988">
    <property type="entry name" value="UreE_N"/>
    <property type="match status" value="1"/>
</dbReference>
<dbReference type="Proteomes" id="UP001595556">
    <property type="component" value="Unassembled WGS sequence"/>
</dbReference>
<comment type="caution">
    <text evidence="7">The sequence shown here is derived from an EMBL/GenBank/DDBJ whole genome shotgun (WGS) entry which is preliminary data.</text>
</comment>
<evidence type="ECO:0000259" key="6">
    <source>
        <dbReference type="SMART" id="SM00988"/>
    </source>
</evidence>
<comment type="function">
    <text evidence="5">Involved in urease metallocenter assembly. Binds nickel. Probably functions as a nickel donor during metallocenter assembly.</text>
</comment>
<accession>A0ABV7H5C4</accession>
<evidence type="ECO:0000313" key="8">
    <source>
        <dbReference type="Proteomes" id="UP001595556"/>
    </source>
</evidence>
<dbReference type="Gene3D" id="2.60.260.20">
    <property type="entry name" value="Urease metallochaperone UreE, N-terminal domain"/>
    <property type="match status" value="1"/>
</dbReference>
<dbReference type="InterPro" id="IPR007864">
    <property type="entry name" value="UreE_C_dom"/>
</dbReference>
<evidence type="ECO:0000256" key="4">
    <source>
        <dbReference type="ARBA" id="ARBA00023186"/>
    </source>
</evidence>
<comment type="similarity">
    <text evidence="5">Belongs to the UreE family.</text>
</comment>
<proteinExistence type="inferred from homology"/>
<dbReference type="InterPro" id="IPR036118">
    <property type="entry name" value="UreE_N_sf"/>
</dbReference>
<dbReference type="SUPFAM" id="SSF69737">
    <property type="entry name" value="Urease metallochaperone UreE, C-terminal domain"/>
    <property type="match status" value="1"/>
</dbReference>
<dbReference type="NCBIfam" id="NF009751">
    <property type="entry name" value="PRK13261.1-1"/>
    <property type="match status" value="1"/>
</dbReference>
<evidence type="ECO:0000256" key="2">
    <source>
        <dbReference type="ARBA" id="ARBA00022490"/>
    </source>
</evidence>
<dbReference type="Gene3D" id="3.30.70.790">
    <property type="entry name" value="UreE, C-terminal domain"/>
    <property type="match status" value="1"/>
</dbReference>
<dbReference type="CDD" id="cd00571">
    <property type="entry name" value="UreE"/>
    <property type="match status" value="1"/>
</dbReference>
<organism evidence="7 8">
    <name type="scientific">Piscinibacterium candidicorallinum</name>
    <dbReference type="NCBI Taxonomy" id="1793872"/>
    <lineage>
        <taxon>Bacteria</taxon>
        <taxon>Pseudomonadati</taxon>
        <taxon>Pseudomonadota</taxon>
        <taxon>Betaproteobacteria</taxon>
        <taxon>Burkholderiales</taxon>
        <taxon>Piscinibacterium</taxon>
    </lineage>
</organism>
<gene>
    <name evidence="5 7" type="primary">ureE</name>
    <name evidence="7" type="ORF">ACFOEN_09195</name>
</gene>
<dbReference type="RefSeq" id="WP_377303222.1">
    <property type="nucleotide sequence ID" value="NZ_CP180191.1"/>
</dbReference>
<dbReference type="Pfam" id="PF02814">
    <property type="entry name" value="UreE_N"/>
    <property type="match status" value="1"/>
</dbReference>
<evidence type="ECO:0000256" key="1">
    <source>
        <dbReference type="ARBA" id="ARBA00004496"/>
    </source>
</evidence>
<evidence type="ECO:0000256" key="3">
    <source>
        <dbReference type="ARBA" id="ARBA00022596"/>
    </source>
</evidence>
<sequence>MSDSAESAPPMLRAEARLSAEDAQALADTPLPELRLPYLERSKSRLRARLADGREIGVFLPRGSTLREGDVLVCDNAQLVRVRAADEDVMLLHAPDAFSLLRAAYHLGNRHMPMELALDHLKLEYDAVLADMVRGLGLTVTRTQAPFEPESGAYAQGIPHHHH</sequence>
<keyword evidence="3 5" id="KW-0533">Nickel</keyword>
<dbReference type="InterPro" id="IPR004029">
    <property type="entry name" value="UreE_N"/>
</dbReference>
<feature type="domain" description="UreE urease accessory N-terminal" evidence="6">
    <location>
        <begin position="17"/>
        <end position="80"/>
    </location>
</feature>
<comment type="subcellular location">
    <subcellularLocation>
        <location evidence="1 5">Cytoplasm</location>
    </subcellularLocation>
</comment>
<keyword evidence="8" id="KW-1185">Reference proteome</keyword>
<keyword evidence="4 5" id="KW-0143">Chaperone</keyword>